<sequence>MISQEPVRDWERQVYRFLTGEIPDGVRADGARIVADVLAATVAGAAAPQHAGVFRDAALADGPASVLGTDRRVDPSQAALLNATAAITQEIEEGHNRGGHVGASIVAGAVGVAEARDVDGETFVDACVRSYELCARFEYAIFAMKARMNEAIPWLVRDPHSTWTTLGPALTAAVCAGQSPDEVRETVRTALNLAVVSMHDPFAEGAPSRNVTAGFSAQAGVSAATLTAAGLRGSPAAMEAVYDPFETLLGDGEFAALFDSLGDDWWITEAYQKPYPSCRYTHAPLDALRDAGADDLTPADVDRIDVYTYRNGVDMSHARPETLTAAKFSTPYVLARWVADGRVELDHFLEDALGDEAVQALSERVHLHADEAFERAFPDDWGARVEVTARDGSRYVGEREYPRGDYRDPLSGADLASRNRDLLAFGLGDDAADEALDALSAVDSSPVRETVAALTRD</sequence>
<dbReference type="EMBL" id="CP011949">
    <property type="protein sequence ID" value="AKU09645.1"/>
    <property type="molecule type" value="Genomic_DNA"/>
</dbReference>
<feature type="domain" description="MmgE/PrpD C-terminal" evidence="3">
    <location>
        <begin position="275"/>
        <end position="435"/>
    </location>
</feature>
<dbReference type="Proteomes" id="UP000066124">
    <property type="component" value="Plasmid pHG2"/>
</dbReference>
<dbReference type="InterPro" id="IPR042183">
    <property type="entry name" value="MmgE/PrpD_sf_1"/>
</dbReference>
<dbReference type="GeneID" id="25247828"/>
<dbReference type="Pfam" id="PF19305">
    <property type="entry name" value="MmgE_PrpD_C"/>
    <property type="match status" value="1"/>
</dbReference>
<dbReference type="PANTHER" id="PTHR16943">
    <property type="entry name" value="2-METHYLCITRATE DEHYDRATASE-RELATED"/>
    <property type="match status" value="1"/>
</dbReference>
<name>A0A0K1IZ99_HALGI</name>
<dbReference type="AlphaFoldDB" id="A0A0K1IZ99"/>
<dbReference type="InterPro" id="IPR005656">
    <property type="entry name" value="MmgE_PrpD"/>
</dbReference>
<organism evidence="4 5">
    <name type="scientific">Haloferax gibbonsii</name>
    <dbReference type="NCBI Taxonomy" id="35746"/>
    <lineage>
        <taxon>Archaea</taxon>
        <taxon>Methanobacteriati</taxon>
        <taxon>Methanobacteriota</taxon>
        <taxon>Stenosarchaea group</taxon>
        <taxon>Halobacteria</taxon>
        <taxon>Halobacteriales</taxon>
        <taxon>Haloferacaceae</taxon>
        <taxon>Haloferax</taxon>
    </lineage>
</organism>
<gene>
    <name evidence="4" type="ORF">ABY42_17720</name>
</gene>
<dbReference type="Pfam" id="PF03972">
    <property type="entry name" value="MmgE_PrpD_N"/>
    <property type="match status" value="1"/>
</dbReference>
<reference evidence="5" key="1">
    <citation type="journal article" date="2015" name="J. Biotechnol.">
        <title>Complete genome sequence of Haloferax gibbonsii strain ARA6, a potential producer of polyhydroxyalkanoates and halocins isolated from Araruama, Rio de Janeiro, Brasil.</title>
        <authorList>
            <person name="Pinto L.H."/>
            <person name="D'Alincourt Carvalho-Assef A.P."/>
            <person name="Vieira R.P."/>
            <person name="Clementino M.M."/>
            <person name="Albano R.M."/>
        </authorList>
    </citation>
    <scope>NUCLEOTIDE SEQUENCE [LARGE SCALE GENOMIC DNA]</scope>
    <source>
        <strain evidence="5">ARA6</strain>
        <plasmid evidence="5">Plasmid pHG2</plasmid>
    </source>
</reference>
<proteinExistence type="inferred from homology"/>
<dbReference type="KEGG" id="hgi:ABY42_17720"/>
<comment type="similarity">
    <text evidence="1">Belongs to the PrpD family.</text>
</comment>
<keyword evidence="4" id="KW-0614">Plasmid</keyword>
<dbReference type="SUPFAM" id="SSF103378">
    <property type="entry name" value="2-methylcitrate dehydratase PrpD"/>
    <property type="match status" value="1"/>
</dbReference>
<dbReference type="InterPro" id="IPR042188">
    <property type="entry name" value="MmgE/PrpD_sf_2"/>
</dbReference>
<evidence type="ECO:0000259" key="2">
    <source>
        <dbReference type="Pfam" id="PF03972"/>
    </source>
</evidence>
<dbReference type="Gene3D" id="3.30.1330.120">
    <property type="entry name" value="2-methylcitrate dehydratase PrpD"/>
    <property type="match status" value="1"/>
</dbReference>
<evidence type="ECO:0000256" key="1">
    <source>
        <dbReference type="ARBA" id="ARBA00006174"/>
    </source>
</evidence>
<dbReference type="InterPro" id="IPR036148">
    <property type="entry name" value="MmgE/PrpD_sf"/>
</dbReference>
<protein>
    <submittedName>
        <fullName evidence="4">2-methylcitrate dehydratase</fullName>
    </submittedName>
</protein>
<evidence type="ECO:0000259" key="3">
    <source>
        <dbReference type="Pfam" id="PF19305"/>
    </source>
</evidence>
<dbReference type="InterPro" id="IPR045337">
    <property type="entry name" value="MmgE_PrpD_C"/>
</dbReference>
<accession>A0A0K1IZ99</accession>
<dbReference type="GO" id="GO:0016829">
    <property type="term" value="F:lyase activity"/>
    <property type="evidence" value="ECO:0007669"/>
    <property type="project" value="InterPro"/>
</dbReference>
<dbReference type="PANTHER" id="PTHR16943:SF8">
    <property type="entry name" value="2-METHYLCITRATE DEHYDRATASE"/>
    <property type="match status" value="1"/>
</dbReference>
<evidence type="ECO:0000313" key="5">
    <source>
        <dbReference type="Proteomes" id="UP000066124"/>
    </source>
</evidence>
<dbReference type="PATRIC" id="fig|35746.4.peg.3877"/>
<feature type="domain" description="MmgE/PrpD N-terminal" evidence="2">
    <location>
        <begin position="21"/>
        <end position="252"/>
    </location>
</feature>
<evidence type="ECO:0000313" key="4">
    <source>
        <dbReference type="EMBL" id="AKU09645.1"/>
    </source>
</evidence>
<dbReference type="InterPro" id="IPR045336">
    <property type="entry name" value="MmgE_PrpD_N"/>
</dbReference>
<dbReference type="Gene3D" id="1.10.4100.10">
    <property type="entry name" value="2-methylcitrate dehydratase PrpD"/>
    <property type="match status" value="1"/>
</dbReference>
<geneLocation type="plasmid" evidence="4 5">
    <name>pHG2</name>
</geneLocation>
<dbReference type="RefSeq" id="WP_050460330.1">
    <property type="nucleotide sequence ID" value="NZ_CP011949.1"/>
</dbReference>